<accession>F2L697</accession>
<dbReference type="PANTHER" id="PTHR37691">
    <property type="entry name" value="BLR3518 PROTEIN"/>
    <property type="match status" value="1"/>
</dbReference>
<sequence length="98" mass="10390">MSIALSNVENLLEAVPGAEVAVVANGSAVLFFVRQSPAHIRERLEALAGRGVKFYVCANSLRAHGIDSDDLLPFAEVVPAGIAKILELQAAGYLYVKP</sequence>
<dbReference type="EMBL" id="CP002590">
    <property type="protein sequence ID" value="AEA12493.1"/>
    <property type="molecule type" value="Genomic_DNA"/>
</dbReference>
<dbReference type="Pfam" id="PF02635">
    <property type="entry name" value="DsrE"/>
    <property type="match status" value="1"/>
</dbReference>
<dbReference type="PANTHER" id="PTHR37691:SF1">
    <property type="entry name" value="BLR3518 PROTEIN"/>
    <property type="match status" value="1"/>
</dbReference>
<dbReference type="KEGG" id="tuz:TUZN_1012"/>
<dbReference type="HOGENOM" id="CLU_127515_4_2_2"/>
<dbReference type="eggNOG" id="arCOG04394">
    <property type="taxonomic scope" value="Archaea"/>
</dbReference>
<dbReference type="InterPro" id="IPR003787">
    <property type="entry name" value="Sulphur_relay_DsrE/F-like"/>
</dbReference>
<keyword evidence="2" id="KW-1185">Reference proteome</keyword>
<organism evidence="1 2">
    <name type="scientific">Thermoproteus uzoniensis (strain 768-20)</name>
    <dbReference type="NCBI Taxonomy" id="999630"/>
    <lineage>
        <taxon>Archaea</taxon>
        <taxon>Thermoproteota</taxon>
        <taxon>Thermoprotei</taxon>
        <taxon>Thermoproteales</taxon>
        <taxon>Thermoproteaceae</taxon>
        <taxon>Thermoproteus</taxon>
    </lineage>
</organism>
<proteinExistence type="predicted"/>
<dbReference type="SUPFAM" id="SSF75169">
    <property type="entry name" value="DsrEFH-like"/>
    <property type="match status" value="1"/>
</dbReference>
<evidence type="ECO:0000313" key="1">
    <source>
        <dbReference type="EMBL" id="AEA12493.1"/>
    </source>
</evidence>
<dbReference type="Proteomes" id="UP000008138">
    <property type="component" value="Chromosome"/>
</dbReference>
<reference key="2">
    <citation type="submission" date="2011-03" db="EMBL/GenBank/DDBJ databases">
        <title>Complete genome sequence of the thermoacidophilic crenarchaeon Thermoproteus uzoniensis 768-20.</title>
        <authorList>
            <person name="Mardanov A.V."/>
            <person name="Gumerov V.M."/>
            <person name="Beletsky A.V."/>
            <person name="Prokofeva M.I."/>
            <person name="Bonch-Osmolovskaya E.A."/>
            <person name="Ravin N.V."/>
            <person name="Skryabin K.G."/>
        </authorList>
    </citation>
    <scope>NUCLEOTIDE SEQUENCE</scope>
    <source>
        <strain>768-20</strain>
    </source>
</reference>
<evidence type="ECO:0000313" key="2">
    <source>
        <dbReference type="Proteomes" id="UP000008138"/>
    </source>
</evidence>
<dbReference type="AlphaFoldDB" id="F2L697"/>
<gene>
    <name evidence="1" type="ordered locus">TUZN_1012</name>
</gene>
<dbReference type="Gene3D" id="3.40.1260.10">
    <property type="entry name" value="DsrEFH-like"/>
    <property type="match status" value="1"/>
</dbReference>
<name>F2L697_THEU7</name>
<dbReference type="STRING" id="999630.TUZN_1012"/>
<protein>
    <submittedName>
        <fullName evidence="1">Uncharacterized protein</fullName>
    </submittedName>
</protein>
<reference evidence="1 2" key="1">
    <citation type="journal article" date="2011" name="J. Bacteriol.">
        <title>Complete genome sequence of the thermoacidophilic crenarchaeon Thermoproteus uzoniensis 768-20.</title>
        <authorList>
            <person name="Mardanov A.V."/>
            <person name="Gumerov V.M."/>
            <person name="Beletsky A.V."/>
            <person name="Prokofeva M.I."/>
            <person name="Bonch-Osmolovskaya E.A."/>
            <person name="Ravin N.V."/>
            <person name="Skryabin K.G."/>
        </authorList>
    </citation>
    <scope>NUCLEOTIDE SEQUENCE [LARGE SCALE GENOMIC DNA]</scope>
    <source>
        <strain evidence="1 2">768-20</strain>
    </source>
</reference>
<dbReference type="InterPro" id="IPR027396">
    <property type="entry name" value="DsrEFH-like"/>
</dbReference>